<feature type="region of interest" description="Disordered" evidence="1">
    <location>
        <begin position="1"/>
        <end position="65"/>
    </location>
</feature>
<dbReference type="EMBL" id="JANPWB010000002">
    <property type="protein sequence ID" value="KAJ1205662.1"/>
    <property type="molecule type" value="Genomic_DNA"/>
</dbReference>
<reference evidence="2" key="1">
    <citation type="journal article" date="2022" name="bioRxiv">
        <title>Sequencing and chromosome-scale assembly of the giantPleurodeles waltlgenome.</title>
        <authorList>
            <person name="Brown T."/>
            <person name="Elewa A."/>
            <person name="Iarovenko S."/>
            <person name="Subramanian E."/>
            <person name="Araus A.J."/>
            <person name="Petzold A."/>
            <person name="Susuki M."/>
            <person name="Suzuki K.-i.T."/>
            <person name="Hayashi T."/>
            <person name="Toyoda A."/>
            <person name="Oliveira C."/>
            <person name="Osipova E."/>
            <person name="Leigh N.D."/>
            <person name="Simon A."/>
            <person name="Yun M.H."/>
        </authorList>
    </citation>
    <scope>NUCLEOTIDE SEQUENCE</scope>
    <source>
        <strain evidence="2">20211129_DDA</strain>
        <tissue evidence="2">Liver</tissue>
    </source>
</reference>
<name>A0AAV7VYE7_PLEWA</name>
<evidence type="ECO:0000256" key="1">
    <source>
        <dbReference type="SAM" id="MobiDB-lite"/>
    </source>
</evidence>
<gene>
    <name evidence="2" type="ORF">NDU88_001090</name>
</gene>
<comment type="caution">
    <text evidence="2">The sequence shown here is derived from an EMBL/GenBank/DDBJ whole genome shotgun (WGS) entry which is preliminary data.</text>
</comment>
<accession>A0AAV7VYE7</accession>
<protein>
    <submittedName>
        <fullName evidence="2">Uncharacterized protein</fullName>
    </submittedName>
</protein>
<dbReference type="AlphaFoldDB" id="A0AAV7VYE7"/>
<organism evidence="2 3">
    <name type="scientific">Pleurodeles waltl</name>
    <name type="common">Iberian ribbed newt</name>
    <dbReference type="NCBI Taxonomy" id="8319"/>
    <lineage>
        <taxon>Eukaryota</taxon>
        <taxon>Metazoa</taxon>
        <taxon>Chordata</taxon>
        <taxon>Craniata</taxon>
        <taxon>Vertebrata</taxon>
        <taxon>Euteleostomi</taxon>
        <taxon>Amphibia</taxon>
        <taxon>Batrachia</taxon>
        <taxon>Caudata</taxon>
        <taxon>Salamandroidea</taxon>
        <taxon>Salamandridae</taxon>
        <taxon>Pleurodelinae</taxon>
        <taxon>Pleurodeles</taxon>
    </lineage>
</organism>
<evidence type="ECO:0000313" key="3">
    <source>
        <dbReference type="Proteomes" id="UP001066276"/>
    </source>
</evidence>
<keyword evidence="3" id="KW-1185">Reference proteome</keyword>
<feature type="compositionally biased region" description="Polar residues" evidence="1">
    <location>
        <begin position="19"/>
        <end position="45"/>
    </location>
</feature>
<sequence length="79" mass="8641">MLSAPSSFEPLINTHRRTASSIQTVPRDLQQSRACQHQRPQTSAAPTLPPRASSKSEARPFNGFPQVIIGSGAKIARFR</sequence>
<evidence type="ECO:0000313" key="2">
    <source>
        <dbReference type="EMBL" id="KAJ1205662.1"/>
    </source>
</evidence>
<dbReference type="Proteomes" id="UP001066276">
    <property type="component" value="Chromosome 1_2"/>
</dbReference>
<proteinExistence type="predicted"/>